<organism evidence="9 10">
    <name type="scientific">Conidiobolus coronatus (strain ATCC 28846 / CBS 209.66 / NRRL 28638)</name>
    <name type="common">Delacroixia coronata</name>
    <dbReference type="NCBI Taxonomy" id="796925"/>
    <lineage>
        <taxon>Eukaryota</taxon>
        <taxon>Fungi</taxon>
        <taxon>Fungi incertae sedis</taxon>
        <taxon>Zoopagomycota</taxon>
        <taxon>Entomophthoromycotina</taxon>
        <taxon>Entomophthoromycetes</taxon>
        <taxon>Entomophthorales</taxon>
        <taxon>Ancylistaceae</taxon>
        <taxon>Conidiobolus</taxon>
    </lineage>
</organism>
<reference evidence="9 10" key="1">
    <citation type="journal article" date="2015" name="Genome Biol. Evol.">
        <title>Phylogenomic analyses indicate that early fungi evolved digesting cell walls of algal ancestors of land plants.</title>
        <authorList>
            <person name="Chang Y."/>
            <person name="Wang S."/>
            <person name="Sekimoto S."/>
            <person name="Aerts A.L."/>
            <person name="Choi C."/>
            <person name="Clum A."/>
            <person name="LaButti K.M."/>
            <person name="Lindquist E.A."/>
            <person name="Yee Ngan C."/>
            <person name="Ohm R.A."/>
            <person name="Salamov A.A."/>
            <person name="Grigoriev I.V."/>
            <person name="Spatafora J.W."/>
            <person name="Berbee M.L."/>
        </authorList>
    </citation>
    <scope>NUCLEOTIDE SEQUENCE [LARGE SCALE GENOMIC DNA]</scope>
    <source>
        <strain evidence="9 10">NRRL 28638</strain>
    </source>
</reference>
<dbReference type="InterPro" id="IPR050538">
    <property type="entry name" value="MAP_kinase_kinase_kinase"/>
</dbReference>
<comment type="similarity">
    <text evidence="1">Belongs to the protein kinase superfamily. STE Ser/Thr protein kinase family. MAP kinase kinase kinase subfamily.</text>
</comment>
<proteinExistence type="inferred from homology"/>
<gene>
    <name evidence="9" type="ORF">CONCODRAFT_78268</name>
</gene>
<dbReference type="PROSITE" id="PS00107">
    <property type="entry name" value="PROTEIN_KINASE_ATP"/>
    <property type="match status" value="1"/>
</dbReference>
<evidence type="ECO:0000256" key="7">
    <source>
        <dbReference type="PROSITE-ProRule" id="PRU10141"/>
    </source>
</evidence>
<dbReference type="OrthoDB" id="1043025at2759"/>
<evidence type="ECO:0000256" key="4">
    <source>
        <dbReference type="ARBA" id="ARBA00022741"/>
    </source>
</evidence>
<dbReference type="Pfam" id="PF00069">
    <property type="entry name" value="Pkinase"/>
    <property type="match status" value="1"/>
</dbReference>
<evidence type="ECO:0000256" key="2">
    <source>
        <dbReference type="ARBA" id="ARBA00022527"/>
    </source>
</evidence>
<dbReference type="GO" id="GO:0004674">
    <property type="term" value="F:protein serine/threonine kinase activity"/>
    <property type="evidence" value="ECO:0007669"/>
    <property type="project" value="UniProtKB-KW"/>
</dbReference>
<evidence type="ECO:0000256" key="1">
    <source>
        <dbReference type="ARBA" id="ARBA00006529"/>
    </source>
</evidence>
<dbReference type="GO" id="GO:0038066">
    <property type="term" value="P:p38MAPK cascade"/>
    <property type="evidence" value="ECO:0007669"/>
    <property type="project" value="TreeGrafter"/>
</dbReference>
<keyword evidence="10" id="KW-1185">Reference proteome</keyword>
<evidence type="ECO:0000313" key="9">
    <source>
        <dbReference type="EMBL" id="KXN71572.1"/>
    </source>
</evidence>
<dbReference type="InterPro" id="IPR008271">
    <property type="entry name" value="Ser/Thr_kinase_AS"/>
</dbReference>
<feature type="binding site" evidence="7">
    <location>
        <position position="978"/>
    </location>
    <ligand>
        <name>ATP</name>
        <dbReference type="ChEBI" id="CHEBI:30616"/>
    </ligand>
</feature>
<evidence type="ECO:0000256" key="6">
    <source>
        <dbReference type="ARBA" id="ARBA00022840"/>
    </source>
</evidence>
<dbReference type="SUPFAM" id="SSF56112">
    <property type="entry name" value="Protein kinase-like (PK-like)"/>
    <property type="match status" value="1"/>
</dbReference>
<dbReference type="PANTHER" id="PTHR48016">
    <property type="entry name" value="MAP KINASE KINASE KINASE SSK2-RELATED-RELATED"/>
    <property type="match status" value="1"/>
</dbReference>
<dbReference type="InterPro" id="IPR000719">
    <property type="entry name" value="Prot_kinase_dom"/>
</dbReference>
<name>A0A137P9B2_CONC2</name>
<evidence type="ECO:0000256" key="3">
    <source>
        <dbReference type="ARBA" id="ARBA00022679"/>
    </source>
</evidence>
<dbReference type="CDD" id="cd06626">
    <property type="entry name" value="STKc_MEKK4"/>
    <property type="match status" value="1"/>
</dbReference>
<keyword evidence="6 7" id="KW-0067">ATP-binding</keyword>
<keyword evidence="3" id="KW-0808">Transferase</keyword>
<dbReference type="STRING" id="796925.A0A137P9B2"/>
<dbReference type="GO" id="GO:0005524">
    <property type="term" value="F:ATP binding"/>
    <property type="evidence" value="ECO:0007669"/>
    <property type="project" value="UniProtKB-UniRule"/>
</dbReference>
<feature type="domain" description="Protein kinase" evidence="8">
    <location>
        <begin position="949"/>
        <end position="1218"/>
    </location>
</feature>
<evidence type="ECO:0000259" key="8">
    <source>
        <dbReference type="PROSITE" id="PS50011"/>
    </source>
</evidence>
<dbReference type="Gene3D" id="1.10.510.10">
    <property type="entry name" value="Transferase(Phosphotransferase) domain 1"/>
    <property type="match status" value="1"/>
</dbReference>
<dbReference type="OMA" id="PPCVDEN"/>
<sequence>MKGAIDELLGSFKIPIVNQDYIWSIIDIEEESNYDKPSTPDPYSNQQNEHIEINSNWYTESKEVAQVSPVNFQYTPDGEFTYLANYIRKNSVANIEVDSRSNRFDAEEKLYHDEQDDLDIDYTVPMFEEGMEFNLPHLVNGEEDPELFANNQERIEWQGMLASVLTGDVIEMETIRIAKTMKDHLNNTEKYQLWLALNAHLHSRSIPEYQIILDQARLEADAVIDSVINFQIEENDISPLEQVNAILQKVDFIEGLYPSTKYITHEKPQYGSEPFQRNLNALTSWSTISKSLKTQYKILTKWTGNEELKVSNTQLDESSMEQATFVDRILKENNLYTLNTLLYKTRENTIENCEAFDEMKLPSYVAELERMVGFPTNLMQECLRLRLDYAQRLSKPTIIIVDQMLDDFRVILSLAFKIKQTYEALVQPGPGWYINSCISSNYDIALFGCLKFYFKLLHWKLKGGNKTVNIKEAEIMKSEWEFLKTFSTCTETSSFEIAEQFCSLIHRLLCRLLLYFESQLVIDSEASTQHKIKWQERILQISRLRVSKMMLFSNELSTQFENSTEYSYDQCEDVGNLTRVLAATHILVDFGAVNNPDNVYVLINEAVLEYPDMIKSALTNCIAQDDIDPCTNPSYILLVSNHEDLIWEGRVLDYFLDIPKIELKPGRIRLVSTPNSLLQVNKQHFQMLVQGTALAVTHPSRPHSTPVHRELLKIKQSFFKLTVAIIDSVSVVRGALPGQTSVDPIQNYYLFASSLGQRAMKTLDIRTRARLTMKLMQLSIDWVHFIRSDCIPTDRKTFRWAVVALKFAMLMTSGYNILLLGEEEFDQLRTNVAGCMTLLISHFDIQGARAINQLNDQAAMEKSFISASNEQLEKVIGTDPSTICNTLSYKSEIFNYRENIIKALSELESSRFNNLSDLGLAGKVLDDQRPEDKSLLFLASSSTNISIRWQQRKFLGAGTFGSVYLAVNLDSGDIMAVKEIRFPDPSQLMSLYKSIKEEMSVMEMLNHPNIVSYYGIEVHRDRVFIFMEYCQGGSLGSLLSHGRIEDENVVKVYTFQMLQGLEYLHDQGVLHRDVKPDNILLDHMGIIKFVDFGAAKVIAKNQRTVGKNGTMNGPVNKTLTGTPMYMAPEVIKGADKGNKGAQDIWSLGCCVLQMVTGKQPWSNLDNEWAIMYHVAMGHPPLPDPSQISELGMDFLSLCFTRQPHKRPTAKALLMHEWFRDIAELNIDQRQAYTTAVLTGSLHSNSTKMGLITPTGSPSTASANMSGFNWSNSATAASVSASNSLNQDAEQANSNVPVFKLVNEEGTSVDIQNGHNDSKN</sequence>
<dbReference type="InterPro" id="IPR017441">
    <property type="entry name" value="Protein_kinase_ATP_BS"/>
</dbReference>
<keyword evidence="5" id="KW-0418">Kinase</keyword>
<keyword evidence="4 7" id="KW-0547">Nucleotide-binding</keyword>
<dbReference type="InterPro" id="IPR011009">
    <property type="entry name" value="Kinase-like_dom_sf"/>
</dbReference>
<dbReference type="PROSITE" id="PS50011">
    <property type="entry name" value="PROTEIN_KINASE_DOM"/>
    <property type="match status" value="1"/>
</dbReference>
<evidence type="ECO:0000313" key="10">
    <source>
        <dbReference type="Proteomes" id="UP000070444"/>
    </source>
</evidence>
<accession>A0A137P9B2</accession>
<dbReference type="PROSITE" id="PS00108">
    <property type="entry name" value="PROTEIN_KINASE_ST"/>
    <property type="match status" value="1"/>
</dbReference>
<dbReference type="Proteomes" id="UP000070444">
    <property type="component" value="Unassembled WGS sequence"/>
</dbReference>
<protein>
    <recommendedName>
        <fullName evidence="8">Protein kinase domain-containing protein</fullName>
    </recommendedName>
</protein>
<dbReference type="PANTHER" id="PTHR48016:SF32">
    <property type="entry name" value="MITOGEN-ACTIVATED PROTEIN KINASE KINASE KINASE 4"/>
    <property type="match status" value="1"/>
</dbReference>
<dbReference type="EMBL" id="KQ964472">
    <property type="protein sequence ID" value="KXN71572.1"/>
    <property type="molecule type" value="Genomic_DNA"/>
</dbReference>
<evidence type="ECO:0000256" key="5">
    <source>
        <dbReference type="ARBA" id="ARBA00022777"/>
    </source>
</evidence>
<dbReference type="SMART" id="SM00220">
    <property type="entry name" value="S_TKc"/>
    <property type="match status" value="1"/>
</dbReference>
<keyword evidence="2" id="KW-0723">Serine/threonine-protein kinase</keyword>